<dbReference type="InterPro" id="IPR052018">
    <property type="entry name" value="PHP_domain"/>
</dbReference>
<dbReference type="GO" id="GO:0035312">
    <property type="term" value="F:5'-3' DNA exonuclease activity"/>
    <property type="evidence" value="ECO:0007669"/>
    <property type="project" value="TreeGrafter"/>
</dbReference>
<dbReference type="PANTHER" id="PTHR42924">
    <property type="entry name" value="EXONUCLEASE"/>
    <property type="match status" value="1"/>
</dbReference>
<evidence type="ECO:0000313" key="3">
    <source>
        <dbReference type="Proteomes" id="UP000220922"/>
    </source>
</evidence>
<dbReference type="SUPFAM" id="SSF89550">
    <property type="entry name" value="PHP domain-like"/>
    <property type="match status" value="1"/>
</dbReference>
<proteinExistence type="predicted"/>
<keyword evidence="3" id="KW-1185">Reference proteome</keyword>
<dbReference type="InterPro" id="IPR016195">
    <property type="entry name" value="Pol/histidinol_Pase-like"/>
</dbReference>
<dbReference type="EMBL" id="LYXE01000015">
    <property type="protein sequence ID" value="PDW01076.1"/>
    <property type="molecule type" value="Genomic_DNA"/>
</dbReference>
<name>A0A2H3LEE8_9CHLR</name>
<reference evidence="2 3" key="1">
    <citation type="submission" date="2016-05" db="EMBL/GenBank/DDBJ databases">
        <authorList>
            <person name="Lavstsen T."/>
            <person name="Jespersen J.S."/>
        </authorList>
    </citation>
    <scope>NUCLEOTIDE SEQUENCE [LARGE SCALE GENOMIC DNA]</scope>
    <source>
        <strain evidence="2 3">B7-9</strain>
    </source>
</reference>
<dbReference type="OrthoDB" id="9801679at2"/>
<dbReference type="InterPro" id="IPR003141">
    <property type="entry name" value="Pol/His_phosphatase_N"/>
</dbReference>
<dbReference type="SMART" id="SM00481">
    <property type="entry name" value="POLIIIAc"/>
    <property type="match status" value="1"/>
</dbReference>
<comment type="caution">
    <text evidence="2">The sequence shown here is derived from an EMBL/GenBank/DDBJ whole genome shotgun (WGS) entry which is preliminary data.</text>
</comment>
<dbReference type="Gene3D" id="3.20.20.140">
    <property type="entry name" value="Metal-dependent hydrolases"/>
    <property type="match status" value="1"/>
</dbReference>
<sequence>MIFSYPGALHIHSIHSDGTGTLPEIVAAAWDAGLRWIIVTDHDTLAGRSYAGWHDGVLVIVDHEITPDRNHFLALGVDQVISHQLPPQEFIDQTYASGGFGIIAHPDEQVVNRFKDCYRWDDWTIDGPRERARQTVGLELWNLMSDWGEHLTPRNQFLHFCVPSLGLSGPSPATLAWWDRLNMTGRRTFGVGGVDAHAFRRKIGWYEIEIFPYRWLFQTLTNYLQLSEPLSTDATEATQQVYAALRQGQSYFINRREADLPALHFVARRNGHSYRSGDTASLAQGPLHIEVDVQRNADLRLIANGHMIAHGVRQLRHTITSPGVYRLEAYIGSKSWLFANPIYVQ</sequence>
<dbReference type="PANTHER" id="PTHR42924:SF3">
    <property type="entry name" value="POLYMERASE_HISTIDINOL PHOSPHATASE N-TERMINAL DOMAIN-CONTAINING PROTEIN"/>
    <property type="match status" value="1"/>
</dbReference>
<dbReference type="GO" id="GO:0016740">
    <property type="term" value="F:transferase activity"/>
    <property type="evidence" value="ECO:0007669"/>
    <property type="project" value="UniProtKB-KW"/>
</dbReference>
<dbReference type="AlphaFoldDB" id="A0A2H3LEE8"/>
<keyword evidence="2" id="KW-0808">Transferase</keyword>
<dbReference type="GO" id="GO:0004534">
    <property type="term" value="F:5'-3' RNA exonuclease activity"/>
    <property type="evidence" value="ECO:0007669"/>
    <property type="project" value="TreeGrafter"/>
</dbReference>
<dbReference type="Proteomes" id="UP000220922">
    <property type="component" value="Unassembled WGS sequence"/>
</dbReference>
<gene>
    <name evidence="2" type="ORF">A9Q02_07930</name>
</gene>
<dbReference type="NCBIfam" id="NF038032">
    <property type="entry name" value="CehA_McbA_metalo"/>
    <property type="match status" value="1"/>
</dbReference>
<protein>
    <submittedName>
        <fullName evidence="2">Phosphotransferase</fullName>
    </submittedName>
</protein>
<dbReference type="RefSeq" id="WP_097650560.1">
    <property type="nucleotide sequence ID" value="NZ_LYXE01000015.1"/>
</dbReference>
<evidence type="ECO:0000313" key="2">
    <source>
        <dbReference type="EMBL" id="PDW01076.1"/>
    </source>
</evidence>
<organism evidence="2 3">
    <name type="scientific">Candidatus Chloroploca asiatica</name>
    <dbReference type="NCBI Taxonomy" id="1506545"/>
    <lineage>
        <taxon>Bacteria</taxon>
        <taxon>Bacillati</taxon>
        <taxon>Chloroflexota</taxon>
        <taxon>Chloroflexia</taxon>
        <taxon>Chloroflexales</taxon>
        <taxon>Chloroflexineae</taxon>
        <taxon>Oscillochloridaceae</taxon>
        <taxon>Candidatus Chloroploca</taxon>
    </lineage>
</organism>
<feature type="domain" description="Polymerase/histidinol phosphatase N-terminal" evidence="1">
    <location>
        <begin position="7"/>
        <end position="67"/>
    </location>
</feature>
<evidence type="ECO:0000259" key="1">
    <source>
        <dbReference type="SMART" id="SM00481"/>
    </source>
</evidence>
<accession>A0A2H3LEE8</accession>